<dbReference type="AlphaFoldDB" id="A0A0R2ZFK8"/>
<protein>
    <submittedName>
        <fullName evidence="1">Uncharacterized protein</fullName>
    </submittedName>
</protein>
<dbReference type="Proteomes" id="UP000052019">
    <property type="component" value="Unassembled WGS sequence"/>
</dbReference>
<sequence length="66" mass="7606">MLGQFVNYFDARQNGGQRLALTTALGRGYDLFFIVFIDSFDDAFCCVEQGQQRRRCTMSIFLRLPS</sequence>
<evidence type="ECO:0000313" key="1">
    <source>
        <dbReference type="EMBL" id="KRP58508.1"/>
    </source>
</evidence>
<comment type="caution">
    <text evidence="1">The sequence shown here is derived from an EMBL/GenBank/DDBJ whole genome shotgun (WGS) entry which is preliminary data.</text>
</comment>
<gene>
    <name evidence="1" type="ORF">TU79_20160</name>
</gene>
<reference evidence="1 2" key="1">
    <citation type="submission" date="2015-02" db="EMBL/GenBank/DDBJ databases">
        <title>Two Pseudomonas sp. nov. isolated from raw milk.</title>
        <authorList>
            <person name="Wenning M."/>
            <person name="von Neubeck M."/>
            <person name="Huptas C."/>
            <person name="Scherer S."/>
        </authorList>
    </citation>
    <scope>NUCLEOTIDE SEQUENCE [LARGE SCALE GENOMIC DNA]</scope>
    <source>
        <strain evidence="1 2">DSM 14937</strain>
    </source>
</reference>
<proteinExistence type="predicted"/>
<name>A0A0R2ZFK8_9PSED</name>
<organism evidence="1 2">
    <name type="scientific">Pseudomonas trivialis</name>
    <dbReference type="NCBI Taxonomy" id="200450"/>
    <lineage>
        <taxon>Bacteria</taxon>
        <taxon>Pseudomonadati</taxon>
        <taxon>Pseudomonadota</taxon>
        <taxon>Gammaproteobacteria</taxon>
        <taxon>Pseudomonadales</taxon>
        <taxon>Pseudomonadaceae</taxon>
        <taxon>Pseudomonas</taxon>
    </lineage>
</organism>
<evidence type="ECO:0000313" key="2">
    <source>
        <dbReference type="Proteomes" id="UP000052019"/>
    </source>
</evidence>
<accession>A0A0R2ZFK8</accession>
<dbReference type="EMBL" id="JYLK01000015">
    <property type="protein sequence ID" value="KRP58508.1"/>
    <property type="molecule type" value="Genomic_DNA"/>
</dbReference>